<accession>A0AAW2EZ48</accession>
<keyword evidence="3" id="KW-1185">Reference proteome</keyword>
<feature type="region of interest" description="Disordered" evidence="1">
    <location>
        <begin position="1"/>
        <end position="53"/>
    </location>
</feature>
<reference evidence="2 3" key="1">
    <citation type="submission" date="2023-03" db="EMBL/GenBank/DDBJ databases">
        <title>High recombination rates correlate with genetic variation in Cardiocondyla obscurior ants.</title>
        <authorList>
            <person name="Errbii M."/>
        </authorList>
    </citation>
    <scope>NUCLEOTIDE SEQUENCE [LARGE SCALE GENOMIC DNA]</scope>
    <source>
        <strain evidence="2">Alpha-2009</strain>
        <tissue evidence="2">Whole body</tissue>
    </source>
</reference>
<organism evidence="2 3">
    <name type="scientific">Cardiocondyla obscurior</name>
    <dbReference type="NCBI Taxonomy" id="286306"/>
    <lineage>
        <taxon>Eukaryota</taxon>
        <taxon>Metazoa</taxon>
        <taxon>Ecdysozoa</taxon>
        <taxon>Arthropoda</taxon>
        <taxon>Hexapoda</taxon>
        <taxon>Insecta</taxon>
        <taxon>Pterygota</taxon>
        <taxon>Neoptera</taxon>
        <taxon>Endopterygota</taxon>
        <taxon>Hymenoptera</taxon>
        <taxon>Apocrita</taxon>
        <taxon>Aculeata</taxon>
        <taxon>Formicoidea</taxon>
        <taxon>Formicidae</taxon>
        <taxon>Myrmicinae</taxon>
        <taxon>Cardiocondyla</taxon>
    </lineage>
</organism>
<dbReference type="EMBL" id="JADYXP020000016">
    <property type="protein sequence ID" value="KAL0108260.1"/>
    <property type="molecule type" value="Genomic_DNA"/>
</dbReference>
<evidence type="ECO:0000256" key="1">
    <source>
        <dbReference type="SAM" id="MobiDB-lite"/>
    </source>
</evidence>
<name>A0AAW2EZ48_9HYME</name>
<dbReference type="AlphaFoldDB" id="A0AAW2EZ48"/>
<gene>
    <name evidence="2" type="ORF">PUN28_015065</name>
</gene>
<proteinExistence type="predicted"/>
<dbReference type="Proteomes" id="UP001430953">
    <property type="component" value="Unassembled WGS sequence"/>
</dbReference>
<evidence type="ECO:0000313" key="2">
    <source>
        <dbReference type="EMBL" id="KAL0108260.1"/>
    </source>
</evidence>
<evidence type="ECO:0000313" key="3">
    <source>
        <dbReference type="Proteomes" id="UP001430953"/>
    </source>
</evidence>
<sequence length="124" mass="14585">MTTNTRVRTNLHARVHTHTHTHKQTDTHKNRYTSRPTHPGLAVNESNGYSDRHREHDYEKIPVARYLTTFHNEPMLMGRKFLQTKVISLARAFHNLPLYNYFAFDSANSTAFVKIYCDINVRED</sequence>
<feature type="compositionally biased region" description="Basic residues" evidence="1">
    <location>
        <begin position="9"/>
        <end position="22"/>
    </location>
</feature>
<protein>
    <submittedName>
        <fullName evidence="2">Uncharacterized protein</fullName>
    </submittedName>
</protein>
<comment type="caution">
    <text evidence="2">The sequence shown here is derived from an EMBL/GenBank/DDBJ whole genome shotgun (WGS) entry which is preliminary data.</text>
</comment>